<evidence type="ECO:0000313" key="4">
    <source>
        <dbReference type="Proteomes" id="UP001165685"/>
    </source>
</evidence>
<feature type="signal peptide" evidence="2">
    <location>
        <begin position="1"/>
        <end position="29"/>
    </location>
</feature>
<evidence type="ECO:0000313" key="3">
    <source>
        <dbReference type="EMBL" id="MDA2804269.1"/>
    </source>
</evidence>
<keyword evidence="2" id="KW-0732">Signal</keyword>
<dbReference type="Proteomes" id="UP001165685">
    <property type="component" value="Unassembled WGS sequence"/>
</dbReference>
<organism evidence="3 4">
    <name type="scientific">Nocardiopsis suaedae</name>
    <dbReference type="NCBI Taxonomy" id="3018444"/>
    <lineage>
        <taxon>Bacteria</taxon>
        <taxon>Bacillati</taxon>
        <taxon>Actinomycetota</taxon>
        <taxon>Actinomycetes</taxon>
        <taxon>Streptosporangiales</taxon>
        <taxon>Nocardiopsidaceae</taxon>
        <taxon>Nocardiopsis</taxon>
    </lineage>
</organism>
<dbReference type="EMBL" id="JAQFWP010000009">
    <property type="protein sequence ID" value="MDA2804269.1"/>
    <property type="molecule type" value="Genomic_DNA"/>
</dbReference>
<reference evidence="3" key="1">
    <citation type="submission" date="2023-01" db="EMBL/GenBank/DDBJ databases">
        <title>Draft genome sequence of Nocardiopsis sp. LSu2-4 isolated from halophytes.</title>
        <authorList>
            <person name="Duangmal K."/>
            <person name="Chantavorakit T."/>
        </authorList>
    </citation>
    <scope>NUCLEOTIDE SEQUENCE</scope>
    <source>
        <strain evidence="3">LSu2-4</strain>
    </source>
</reference>
<name>A0ABT4THU8_9ACTN</name>
<accession>A0ABT4THU8</accession>
<proteinExistence type="predicted"/>
<evidence type="ECO:0000256" key="1">
    <source>
        <dbReference type="SAM" id="MobiDB-lite"/>
    </source>
</evidence>
<feature type="chain" id="PRO_5045879280" description="Lipoprotein" evidence="2">
    <location>
        <begin position="30"/>
        <end position="68"/>
    </location>
</feature>
<comment type="caution">
    <text evidence="3">The sequence shown here is derived from an EMBL/GenBank/DDBJ whole genome shotgun (WGS) entry which is preliminary data.</text>
</comment>
<evidence type="ECO:0000256" key="2">
    <source>
        <dbReference type="SAM" id="SignalP"/>
    </source>
</evidence>
<evidence type="ECO:0008006" key="5">
    <source>
        <dbReference type="Google" id="ProtNLM"/>
    </source>
</evidence>
<feature type="region of interest" description="Disordered" evidence="1">
    <location>
        <begin position="24"/>
        <end position="68"/>
    </location>
</feature>
<dbReference type="RefSeq" id="WP_270676798.1">
    <property type="nucleotide sequence ID" value="NZ_JAQFWP010000009.1"/>
</dbReference>
<sequence length="68" mass="6960">MFTELFAVGAAFLGMVLLAACSTPGRAGAEPEEDPQGTEPSPVPARPRGAGDAEVRPLDGGSRGRHAR</sequence>
<keyword evidence="4" id="KW-1185">Reference proteome</keyword>
<protein>
    <recommendedName>
        <fullName evidence="5">Lipoprotein</fullName>
    </recommendedName>
</protein>
<gene>
    <name evidence="3" type="ORF">O4U47_07065</name>
</gene>